<proteinExistence type="inferred from homology"/>
<dbReference type="Pfam" id="PF00126">
    <property type="entry name" value="HTH_1"/>
    <property type="match status" value="1"/>
</dbReference>
<gene>
    <name evidence="6" type="ORF">OG994_15040</name>
</gene>
<dbReference type="PROSITE" id="PS50931">
    <property type="entry name" value="HTH_LYSR"/>
    <property type="match status" value="1"/>
</dbReference>
<evidence type="ECO:0000313" key="6">
    <source>
        <dbReference type="EMBL" id="WUP52746.1"/>
    </source>
</evidence>
<dbReference type="SUPFAM" id="SSF46785">
    <property type="entry name" value="Winged helix' DNA-binding domain"/>
    <property type="match status" value="1"/>
</dbReference>
<accession>A0ABZ1SEQ0</accession>
<keyword evidence="2" id="KW-0805">Transcription regulation</keyword>
<keyword evidence="4" id="KW-0804">Transcription</keyword>
<comment type="similarity">
    <text evidence="1">Belongs to the LysR transcriptional regulatory family.</text>
</comment>
<dbReference type="EMBL" id="CP108084">
    <property type="protein sequence ID" value="WUP52746.1"/>
    <property type="molecule type" value="Genomic_DNA"/>
</dbReference>
<sequence>MFDRTTISARPSGVRAMPFALIPVPTWCDEPVELREMRAFVAVVEEGSLSGAARRLHVSQPALSQQMNGLERQLGVQLLVRGSTGVRATDAGATLLAEARAVLARYDQAVAAVTRHAGAGETLLRLGIPLELPAGLLSGPLASLAAAYPATRVQALHMSTAAQIAALRADELDVGLVREHPIGPDLDAVLVVEERLGVLLAADQAAKLAGPGGIRLDALAGLDWVGFPRSGSPTWYDEIVAILRSHGLDLGPAAPEGQELIAPVKLAAVTAGGAFALAPPDWREPIPESLTWAPLVGHPIVRRTWAAWPAAARRRDLGHLVAALEYRGPE</sequence>
<dbReference type="PANTHER" id="PTHR30346">
    <property type="entry name" value="TRANSCRIPTIONAL DUAL REGULATOR HCAR-RELATED"/>
    <property type="match status" value="1"/>
</dbReference>
<protein>
    <submittedName>
        <fullName evidence="6">LysR family transcriptional regulator</fullName>
    </submittedName>
</protein>
<evidence type="ECO:0000256" key="3">
    <source>
        <dbReference type="ARBA" id="ARBA00023125"/>
    </source>
</evidence>
<evidence type="ECO:0000259" key="5">
    <source>
        <dbReference type="PROSITE" id="PS50931"/>
    </source>
</evidence>
<dbReference type="InterPro" id="IPR036388">
    <property type="entry name" value="WH-like_DNA-bd_sf"/>
</dbReference>
<evidence type="ECO:0000256" key="1">
    <source>
        <dbReference type="ARBA" id="ARBA00009437"/>
    </source>
</evidence>
<dbReference type="Gene3D" id="3.40.190.10">
    <property type="entry name" value="Periplasmic binding protein-like II"/>
    <property type="match status" value="2"/>
</dbReference>
<dbReference type="InterPro" id="IPR005119">
    <property type="entry name" value="LysR_subst-bd"/>
</dbReference>
<dbReference type="PANTHER" id="PTHR30346:SF28">
    <property type="entry name" value="HTH-TYPE TRANSCRIPTIONAL REGULATOR CYNR"/>
    <property type="match status" value="1"/>
</dbReference>
<evidence type="ECO:0000256" key="2">
    <source>
        <dbReference type="ARBA" id="ARBA00023015"/>
    </source>
</evidence>
<organism evidence="6 7">
    <name type="scientific">Micromonospora globbae</name>
    <dbReference type="NCBI Taxonomy" id="1894969"/>
    <lineage>
        <taxon>Bacteria</taxon>
        <taxon>Bacillati</taxon>
        <taxon>Actinomycetota</taxon>
        <taxon>Actinomycetes</taxon>
        <taxon>Micromonosporales</taxon>
        <taxon>Micromonosporaceae</taxon>
        <taxon>Micromonospora</taxon>
    </lineage>
</organism>
<keyword evidence="3" id="KW-0238">DNA-binding</keyword>
<dbReference type="Gene3D" id="1.10.10.10">
    <property type="entry name" value="Winged helix-like DNA-binding domain superfamily/Winged helix DNA-binding domain"/>
    <property type="match status" value="1"/>
</dbReference>
<feature type="domain" description="HTH lysR-type" evidence="5">
    <location>
        <begin position="32"/>
        <end position="89"/>
    </location>
</feature>
<name>A0ABZ1SEQ0_9ACTN</name>
<dbReference type="InterPro" id="IPR036390">
    <property type="entry name" value="WH_DNA-bd_sf"/>
</dbReference>
<dbReference type="Proteomes" id="UP001432190">
    <property type="component" value="Chromosome"/>
</dbReference>
<dbReference type="SUPFAM" id="SSF53850">
    <property type="entry name" value="Periplasmic binding protein-like II"/>
    <property type="match status" value="1"/>
</dbReference>
<keyword evidence="7" id="KW-1185">Reference proteome</keyword>
<dbReference type="PRINTS" id="PR00039">
    <property type="entry name" value="HTHLYSR"/>
</dbReference>
<dbReference type="InterPro" id="IPR000847">
    <property type="entry name" value="LysR_HTH_N"/>
</dbReference>
<evidence type="ECO:0000256" key="4">
    <source>
        <dbReference type="ARBA" id="ARBA00023163"/>
    </source>
</evidence>
<reference evidence="6" key="1">
    <citation type="submission" date="2022-10" db="EMBL/GenBank/DDBJ databases">
        <title>The complete genomes of actinobacterial strains from the NBC collection.</title>
        <authorList>
            <person name="Joergensen T.S."/>
            <person name="Alvarez Arevalo M."/>
            <person name="Sterndorff E.B."/>
            <person name="Faurdal D."/>
            <person name="Vuksanovic O."/>
            <person name="Mourched A.-S."/>
            <person name="Charusanti P."/>
            <person name="Shaw S."/>
            <person name="Blin K."/>
            <person name="Weber T."/>
        </authorList>
    </citation>
    <scope>NUCLEOTIDE SEQUENCE</scope>
    <source>
        <strain evidence="6">NBC_00256</strain>
    </source>
</reference>
<evidence type="ECO:0000313" key="7">
    <source>
        <dbReference type="Proteomes" id="UP001432190"/>
    </source>
</evidence>
<dbReference type="RefSeq" id="WP_328853611.1">
    <property type="nucleotide sequence ID" value="NZ_CP108084.1"/>
</dbReference>
<dbReference type="CDD" id="cd08414">
    <property type="entry name" value="PBP2_LTTR_aromatics_like"/>
    <property type="match status" value="1"/>
</dbReference>
<dbReference type="Pfam" id="PF03466">
    <property type="entry name" value="LysR_substrate"/>
    <property type="match status" value="1"/>
</dbReference>